<comment type="function">
    <text evidence="2">Involved in regulation of actin and microtubule organization. Part of a WAVE complex that activates the Arp2/3 complex.</text>
</comment>
<sequence length="1285" mass="142892">MHCCGIDWHPNLRIDQNLIARGDLPRSVMDSYEECRGPPRLFLLDKFDIGGVGACLKRYSDPSFFKAELTSSASTKAESQREKKARKIRRKGSQWKIRDTPEGFAKSHAKLHQLFSEERIQTDINVPINHVKLKKRQLNRFLFDSTSGRSYMERFLETRSPEHVLGTQSSVDQLVMRDRYLVPRPSRHEKILEICVEDLAEDVIEEASFEKLPVPTSDIELEKVPSNFYKVEGKKEEMVVGESKTEGSADGYRSDDVISEMENYMDALTTMESELETDTECRPKNERGYFHIERKRMDSNRSEELQELQGRFSDSHSIGNSSASDDGTHSFKKGRSSFSYSNSPSSSAENVLSDGDVALKLDPSTESSSVEFVDVSSAKLCENRDALGTRSSKHLVSSDTYNEVSELPSYSFGLSVNSEEDSNNTSGDLPCRIDVSDFPSQTRDDLVPVASAKGQPEGLLDGRIPNESSDTLLHLPNFSDLDFEKKDSDDAFEEMLPKDNCIKGNLINATLESSHSVSLPTEEQLQGLAEQDLETGSSSTSLPECLPCSPNDNSELDDVEPGEKKATTLTGENSDYLTSVEGDLETGDFVELNFPEMTNEVPLFELDSKKVGITHSEGERLCNNVEVSSDFTTSPTLNRASETEVHLQLNSITGRIHEEVDDIHTVVDCNQVSLLSEDQINLQEECHSPGKDLLQEKHLSRNRGMDQFIVEIPNPSSSDNLTGVDAQKAAMNQAPVSPSELKIMLPNPESYDPSGSKLLSCVHNEMLVEDESHLHLSDCTRVATSLGEGDQESELRKPQSDLLGNAEDATSPSTHSPLELGTTFTEAMESLAEQHNGEKTPLADEEGPKLFNHESEQLQIPSNIYRDVCFDSSQHLSQLPGSQFSQVLASHKVESSEPSTSSISFFPSFDTLHGATHQQLLEPQTIRPVLDLPLPAAEAVEANVMEIPPLPPLPPIEWRIGKLQPRSLASGREVVQSSLNPFSPVTADEPAQWCFPELGRELEQPLNPFLDMNNDKVLDGFGVGREMVQSSLNPFLSPVPMEGDEKIKQDFLALEKNVAQPLNPFLSPVTVNEKSPHCSLDSGVRLVQPDSDEFSPLPSNEDVNAQHPSLNLDGEVVQPLNLFSLIQDREDENSRDTIKFAPSPRTEDKLQHVSLSFEEEMTWQPNLYVIPPMEEEIPNRSRKAWLRRPRDPLIEAVASHDKSTLRKVTERVQPQIGPKVDERDSLLQQIRAKSFNLKPTVGTRPSTQAPKSNLRVAAILEKANAIRQALAGSDEDDDSESWSDS</sequence>
<feature type="compositionally biased region" description="Polar residues" evidence="3">
    <location>
        <begin position="315"/>
        <end position="325"/>
    </location>
</feature>
<evidence type="ECO:0000256" key="1">
    <source>
        <dbReference type="ARBA" id="ARBA00006993"/>
    </source>
</evidence>
<keyword evidence="2" id="KW-0009">Actin-binding</keyword>
<comment type="similarity">
    <text evidence="1 2">Belongs to the SCAR/WAVE family.</text>
</comment>
<protein>
    <recommendedName>
        <fullName evidence="2">Protein SCAR</fullName>
    </recommendedName>
    <alternativeName>
        <fullName evidence="2">Protein WAVE</fullName>
    </alternativeName>
</protein>
<feature type="compositionally biased region" description="Low complexity" evidence="3">
    <location>
        <begin position="336"/>
        <end position="347"/>
    </location>
</feature>
<feature type="compositionally biased region" description="Basic and acidic residues" evidence="3">
    <location>
        <begin position="295"/>
        <end position="304"/>
    </location>
</feature>
<dbReference type="PROSITE" id="PS51082">
    <property type="entry name" value="WH2"/>
    <property type="match status" value="1"/>
</dbReference>
<dbReference type="GO" id="GO:0030036">
    <property type="term" value="P:actin cytoskeleton organization"/>
    <property type="evidence" value="ECO:0007669"/>
    <property type="project" value="UniProtKB-UniRule"/>
</dbReference>
<organism evidence="5 6">
    <name type="scientific">Macleaya cordata</name>
    <name type="common">Five-seeded plume-poppy</name>
    <name type="synonym">Bocconia cordata</name>
    <dbReference type="NCBI Taxonomy" id="56857"/>
    <lineage>
        <taxon>Eukaryota</taxon>
        <taxon>Viridiplantae</taxon>
        <taxon>Streptophyta</taxon>
        <taxon>Embryophyta</taxon>
        <taxon>Tracheophyta</taxon>
        <taxon>Spermatophyta</taxon>
        <taxon>Magnoliopsida</taxon>
        <taxon>Ranunculales</taxon>
        <taxon>Papaveraceae</taxon>
        <taxon>Papaveroideae</taxon>
        <taxon>Macleaya</taxon>
    </lineage>
</organism>
<dbReference type="EMBL" id="MVGT01001372">
    <property type="protein sequence ID" value="OVA12687.1"/>
    <property type="molecule type" value="Genomic_DNA"/>
</dbReference>
<name>A0A200QQF2_MACCD</name>
<evidence type="ECO:0000313" key="5">
    <source>
        <dbReference type="EMBL" id="OVA12687.1"/>
    </source>
</evidence>
<dbReference type="GO" id="GO:2000601">
    <property type="term" value="P:positive regulation of Arp2/3 complex-mediated actin nucleation"/>
    <property type="evidence" value="ECO:0007669"/>
    <property type="project" value="TreeGrafter"/>
</dbReference>
<dbReference type="Gene3D" id="6.10.280.150">
    <property type="match status" value="2"/>
</dbReference>
<reference evidence="5 6" key="1">
    <citation type="journal article" date="2017" name="Mol. Plant">
        <title>The Genome of Medicinal Plant Macleaya cordata Provides New Insights into Benzylisoquinoline Alkaloids Metabolism.</title>
        <authorList>
            <person name="Liu X."/>
            <person name="Liu Y."/>
            <person name="Huang P."/>
            <person name="Ma Y."/>
            <person name="Qing Z."/>
            <person name="Tang Q."/>
            <person name="Cao H."/>
            <person name="Cheng P."/>
            <person name="Zheng Y."/>
            <person name="Yuan Z."/>
            <person name="Zhou Y."/>
            <person name="Liu J."/>
            <person name="Tang Z."/>
            <person name="Zhuo Y."/>
            <person name="Zhang Y."/>
            <person name="Yu L."/>
            <person name="Huang J."/>
            <person name="Yang P."/>
            <person name="Peng Q."/>
            <person name="Zhang J."/>
            <person name="Jiang W."/>
            <person name="Zhang Z."/>
            <person name="Lin K."/>
            <person name="Ro D.K."/>
            <person name="Chen X."/>
            <person name="Xiong X."/>
            <person name="Shang Y."/>
            <person name="Huang S."/>
            <person name="Zeng J."/>
        </authorList>
    </citation>
    <scope>NUCLEOTIDE SEQUENCE [LARGE SCALE GENOMIC DNA]</scope>
    <source>
        <strain evidence="6">cv. BLH2017</strain>
        <tissue evidence="5">Root</tissue>
    </source>
</reference>
<keyword evidence="2" id="KW-0963">Cytoplasm</keyword>
<dbReference type="GO" id="GO:0071933">
    <property type="term" value="F:Arp2/3 complex binding"/>
    <property type="evidence" value="ECO:0007669"/>
    <property type="project" value="TreeGrafter"/>
</dbReference>
<comment type="caution">
    <text evidence="5">The sequence shown here is derived from an EMBL/GenBank/DDBJ whole genome shotgun (WGS) entry which is preliminary data.</text>
</comment>
<dbReference type="Proteomes" id="UP000195402">
    <property type="component" value="Unassembled WGS sequence"/>
</dbReference>
<dbReference type="InterPro" id="IPR003124">
    <property type="entry name" value="WH2_dom"/>
</dbReference>
<keyword evidence="6" id="KW-1185">Reference proteome</keyword>
<feature type="region of interest" description="Disordered" evidence="3">
    <location>
        <begin position="514"/>
        <end position="567"/>
    </location>
</feature>
<feature type="domain" description="WH2" evidence="4">
    <location>
        <begin position="1222"/>
        <end position="1240"/>
    </location>
</feature>
<dbReference type="GO" id="GO:0034237">
    <property type="term" value="F:protein kinase A regulatory subunit binding"/>
    <property type="evidence" value="ECO:0007669"/>
    <property type="project" value="TreeGrafter"/>
</dbReference>
<dbReference type="STRING" id="56857.A0A200QQF2"/>
<proteinExistence type="inferred from homology"/>
<dbReference type="GO" id="GO:0005856">
    <property type="term" value="C:cytoskeleton"/>
    <property type="evidence" value="ECO:0007669"/>
    <property type="project" value="UniProtKB-SubCell"/>
</dbReference>
<feature type="compositionally biased region" description="Polar residues" evidence="3">
    <location>
        <begin position="514"/>
        <end position="524"/>
    </location>
</feature>
<keyword evidence="2" id="KW-0206">Cytoskeleton</keyword>
<evidence type="ECO:0000313" key="6">
    <source>
        <dbReference type="Proteomes" id="UP000195402"/>
    </source>
</evidence>
<feature type="region of interest" description="Disordered" evidence="3">
    <location>
        <begin position="295"/>
        <end position="350"/>
    </location>
</feature>
<dbReference type="OrthoDB" id="1929108at2759"/>
<dbReference type="PANTHER" id="PTHR12902">
    <property type="entry name" value="WASP-1"/>
    <property type="match status" value="1"/>
</dbReference>
<feature type="region of interest" description="Disordered" evidence="3">
    <location>
        <begin position="785"/>
        <end position="819"/>
    </location>
</feature>
<evidence type="ECO:0000259" key="4">
    <source>
        <dbReference type="PROSITE" id="PS51082"/>
    </source>
</evidence>
<dbReference type="InParanoid" id="A0A200QQF2"/>
<dbReference type="OMA" id="HHSSFYT"/>
<dbReference type="InterPro" id="IPR028288">
    <property type="entry name" value="SCAR/WAVE_fam"/>
</dbReference>
<dbReference type="GO" id="GO:0003779">
    <property type="term" value="F:actin binding"/>
    <property type="evidence" value="ECO:0007669"/>
    <property type="project" value="UniProtKB-UniRule"/>
</dbReference>
<evidence type="ECO:0000256" key="3">
    <source>
        <dbReference type="SAM" id="MobiDB-lite"/>
    </source>
</evidence>
<comment type="subcellular location">
    <subcellularLocation>
        <location evidence="2">Cytoplasm</location>
        <location evidence="2">Cytoskeleton</location>
    </subcellularLocation>
</comment>
<dbReference type="PANTHER" id="PTHR12902:SF1">
    <property type="entry name" value="WISKOTT-ALDRICH SYNDROME PROTEIN FAMILY MEMBER"/>
    <property type="match status" value="1"/>
</dbReference>
<dbReference type="FunCoup" id="A0A200QQF2">
    <property type="interactions" value="2512"/>
</dbReference>
<accession>A0A200QQF2</accession>
<gene>
    <name evidence="5" type="ORF">BVC80_9017g43</name>
</gene>
<evidence type="ECO:0000256" key="2">
    <source>
        <dbReference type="RuleBase" id="RU367034"/>
    </source>
</evidence>